<proteinExistence type="predicted"/>
<keyword evidence="2" id="KW-1185">Reference proteome</keyword>
<reference evidence="1 2" key="1">
    <citation type="journal article" date="2022" name="bioRxiv">
        <title>The genome of the oomycete Peronosclerospora sorghi, a cosmopolitan pathogen of maize and sorghum, is inflated with dispersed pseudogenes.</title>
        <authorList>
            <person name="Fletcher K."/>
            <person name="Martin F."/>
            <person name="Isakeit T."/>
            <person name="Cavanaugh K."/>
            <person name="Magill C."/>
            <person name="Michelmore R."/>
        </authorList>
    </citation>
    <scope>NUCLEOTIDE SEQUENCE [LARGE SCALE GENOMIC DNA]</scope>
    <source>
        <strain evidence="1">P6</strain>
    </source>
</reference>
<evidence type="ECO:0000313" key="2">
    <source>
        <dbReference type="Proteomes" id="UP001163321"/>
    </source>
</evidence>
<dbReference type="EMBL" id="CM047583">
    <property type="protein sequence ID" value="KAI9914016.1"/>
    <property type="molecule type" value="Genomic_DNA"/>
</dbReference>
<protein>
    <submittedName>
        <fullName evidence="1">Uncharacterized protein</fullName>
    </submittedName>
</protein>
<comment type="caution">
    <text evidence="1">The sequence shown here is derived from an EMBL/GenBank/DDBJ whole genome shotgun (WGS) entry which is preliminary data.</text>
</comment>
<accession>A0ACC0W8J3</accession>
<sequence>MQTWLSSSVYQQAWQDTGEAIELKSKVERFQKEWKAKQEQLVLLRDSVKRATNDNALNVLTRRTESKVRCNNYNLESILDYLTEESKEGCG</sequence>
<gene>
    <name evidence="1" type="ORF">PsorP6_006523</name>
</gene>
<organism evidence="1 2">
    <name type="scientific">Peronosclerospora sorghi</name>
    <dbReference type="NCBI Taxonomy" id="230839"/>
    <lineage>
        <taxon>Eukaryota</taxon>
        <taxon>Sar</taxon>
        <taxon>Stramenopiles</taxon>
        <taxon>Oomycota</taxon>
        <taxon>Peronosporomycetes</taxon>
        <taxon>Peronosporales</taxon>
        <taxon>Peronosporaceae</taxon>
        <taxon>Peronosclerospora</taxon>
    </lineage>
</organism>
<dbReference type="Proteomes" id="UP001163321">
    <property type="component" value="Chromosome 4"/>
</dbReference>
<evidence type="ECO:0000313" key="1">
    <source>
        <dbReference type="EMBL" id="KAI9914016.1"/>
    </source>
</evidence>
<name>A0ACC0W8J3_9STRA</name>